<evidence type="ECO:0000313" key="3">
    <source>
        <dbReference type="Proteomes" id="UP000092819"/>
    </source>
</evidence>
<proteinExistence type="predicted"/>
<dbReference type="InterPro" id="IPR021836">
    <property type="entry name" value="DUF3429"/>
</dbReference>
<organism evidence="2 3">
    <name type="scientific">Vibrio celticus</name>
    <dbReference type="NCBI Taxonomy" id="446372"/>
    <lineage>
        <taxon>Bacteria</taxon>
        <taxon>Pseudomonadati</taxon>
        <taxon>Pseudomonadota</taxon>
        <taxon>Gammaproteobacteria</taxon>
        <taxon>Vibrionales</taxon>
        <taxon>Vibrionaceae</taxon>
        <taxon>Vibrio</taxon>
    </lineage>
</organism>
<keyword evidence="3" id="KW-1185">Reference proteome</keyword>
<evidence type="ECO:0000256" key="1">
    <source>
        <dbReference type="SAM" id="Phobius"/>
    </source>
</evidence>
<dbReference type="PANTHER" id="PTHR15887:SF1">
    <property type="entry name" value="TRANSMEMBRANE PROTEIN 69"/>
    <property type="match status" value="1"/>
</dbReference>
<keyword evidence="1" id="KW-0472">Membrane</keyword>
<dbReference type="Pfam" id="PF11911">
    <property type="entry name" value="DUF3429"/>
    <property type="match status" value="1"/>
</dbReference>
<dbReference type="PANTHER" id="PTHR15887">
    <property type="entry name" value="TRANSMEMBRANE PROTEIN 69"/>
    <property type="match status" value="1"/>
</dbReference>
<dbReference type="RefSeq" id="WP_065676480.1">
    <property type="nucleotide sequence ID" value="NZ_AP025463.1"/>
</dbReference>
<reference evidence="3" key="1">
    <citation type="submission" date="2016-06" db="EMBL/GenBank/DDBJ databases">
        <authorList>
            <person name="Rodrigo-Torres L."/>
            <person name="Arahal D.R."/>
        </authorList>
    </citation>
    <scope>NUCLEOTIDE SEQUENCE [LARGE SCALE GENOMIC DNA]</scope>
    <source>
        <strain evidence="3">CECT 7224</strain>
    </source>
</reference>
<dbReference type="EMBL" id="FLQZ01000043">
    <property type="protein sequence ID" value="SBT13467.1"/>
    <property type="molecule type" value="Genomic_DNA"/>
</dbReference>
<keyword evidence="1" id="KW-0812">Transmembrane</keyword>
<accession>A0A1C3JEG2</accession>
<dbReference type="Proteomes" id="UP000092819">
    <property type="component" value="Unassembled WGS sequence"/>
</dbReference>
<feature type="transmembrane region" description="Helical" evidence="1">
    <location>
        <begin position="20"/>
        <end position="40"/>
    </location>
</feature>
<feature type="transmembrane region" description="Helical" evidence="1">
    <location>
        <begin position="79"/>
        <end position="96"/>
    </location>
</feature>
<feature type="transmembrane region" description="Helical" evidence="1">
    <location>
        <begin position="102"/>
        <end position="118"/>
    </location>
</feature>
<evidence type="ECO:0000313" key="2">
    <source>
        <dbReference type="EMBL" id="SBT13467.1"/>
    </source>
</evidence>
<gene>
    <name evidence="2" type="ORF">VCE7224_02216</name>
</gene>
<sequence length="155" mass="17375">MRSDYLETTQTRNTMAKLGYMGLIPFLFGLLLSLTDSQFFSLSGETLFITYSVVILSFLSGILWGNGIENFESQSSNKALILSNVIVLAAWLAVLLGEQQEFLTTVILILGYIAVWRAERSMREENQSEGPDGYFDMRTRLTSSVVLMHGIVMLT</sequence>
<feature type="transmembrane region" description="Helical" evidence="1">
    <location>
        <begin position="46"/>
        <end position="67"/>
    </location>
</feature>
<name>A0A1C3JEG2_9VIBR</name>
<evidence type="ECO:0008006" key="4">
    <source>
        <dbReference type="Google" id="ProtNLM"/>
    </source>
</evidence>
<protein>
    <recommendedName>
        <fullName evidence="4">DUF3429 domain-containing protein</fullName>
    </recommendedName>
</protein>
<keyword evidence="1" id="KW-1133">Transmembrane helix</keyword>
<dbReference type="AlphaFoldDB" id="A0A1C3JEG2"/>